<accession>A0A917UTJ3</accession>
<evidence type="ECO:0000259" key="1">
    <source>
        <dbReference type="PROSITE" id="PS51186"/>
    </source>
</evidence>
<protein>
    <recommendedName>
        <fullName evidence="1">N-acetyltransferase domain-containing protein</fullName>
    </recommendedName>
</protein>
<sequence length="245" mass="25883">MTPDLTGELETADSLHQALYGGQVATFGPVRAVYAGPGLPVNAASGFGRHADAQVLAAVEDFYAGHGLPSRLSVYSHFTDHATLAARGYRLTQMLHLHARPVLPDDVPVTPPGEIRTRHATPDEFAHLTTLAFGPGSEAIMARTAARPHTQFHLAERHGRPVAAAALTVLGHVAWLFSAATLPGDRGRGAQTALLHARLHAAAERCATHAALLTVPGSASERNAHRAGFTLTAARLTLERPADTH</sequence>
<dbReference type="EMBL" id="BMOE01000012">
    <property type="protein sequence ID" value="GGJ84050.1"/>
    <property type="molecule type" value="Genomic_DNA"/>
</dbReference>
<dbReference type="InterPro" id="IPR000182">
    <property type="entry name" value="GNAT_dom"/>
</dbReference>
<gene>
    <name evidence="2" type="ORF">GCM10008939_29910</name>
</gene>
<dbReference type="SUPFAM" id="SSF55729">
    <property type="entry name" value="Acyl-CoA N-acyltransferases (Nat)"/>
    <property type="match status" value="1"/>
</dbReference>
<organism evidence="2 3">
    <name type="scientific">Deinococcus aquiradiocola</name>
    <dbReference type="NCBI Taxonomy" id="393059"/>
    <lineage>
        <taxon>Bacteria</taxon>
        <taxon>Thermotogati</taxon>
        <taxon>Deinococcota</taxon>
        <taxon>Deinococci</taxon>
        <taxon>Deinococcales</taxon>
        <taxon>Deinococcaceae</taxon>
        <taxon>Deinococcus</taxon>
    </lineage>
</organism>
<dbReference type="Proteomes" id="UP000635726">
    <property type="component" value="Unassembled WGS sequence"/>
</dbReference>
<reference evidence="2" key="1">
    <citation type="journal article" date="2014" name="Int. J. Syst. Evol. Microbiol.">
        <title>Complete genome sequence of Corynebacterium casei LMG S-19264T (=DSM 44701T), isolated from a smear-ripened cheese.</title>
        <authorList>
            <consortium name="US DOE Joint Genome Institute (JGI-PGF)"/>
            <person name="Walter F."/>
            <person name="Albersmeier A."/>
            <person name="Kalinowski J."/>
            <person name="Ruckert C."/>
        </authorList>
    </citation>
    <scope>NUCLEOTIDE SEQUENCE</scope>
    <source>
        <strain evidence="2">JCM 14371</strain>
    </source>
</reference>
<dbReference type="Gene3D" id="3.40.630.30">
    <property type="match status" value="1"/>
</dbReference>
<reference evidence="2" key="2">
    <citation type="submission" date="2020-09" db="EMBL/GenBank/DDBJ databases">
        <authorList>
            <person name="Sun Q."/>
            <person name="Ohkuma M."/>
        </authorList>
    </citation>
    <scope>NUCLEOTIDE SEQUENCE</scope>
    <source>
        <strain evidence="2">JCM 14371</strain>
    </source>
</reference>
<feature type="domain" description="N-acetyltransferase" evidence="1">
    <location>
        <begin position="113"/>
        <end position="245"/>
    </location>
</feature>
<dbReference type="GO" id="GO:0016747">
    <property type="term" value="F:acyltransferase activity, transferring groups other than amino-acyl groups"/>
    <property type="evidence" value="ECO:0007669"/>
    <property type="project" value="InterPro"/>
</dbReference>
<dbReference type="InterPro" id="IPR016181">
    <property type="entry name" value="Acyl_CoA_acyltransferase"/>
</dbReference>
<proteinExistence type="predicted"/>
<evidence type="ECO:0000313" key="3">
    <source>
        <dbReference type="Proteomes" id="UP000635726"/>
    </source>
</evidence>
<dbReference type="AlphaFoldDB" id="A0A917UTJ3"/>
<keyword evidence="3" id="KW-1185">Reference proteome</keyword>
<comment type="caution">
    <text evidence="2">The sequence shown here is derived from an EMBL/GenBank/DDBJ whole genome shotgun (WGS) entry which is preliminary data.</text>
</comment>
<evidence type="ECO:0000313" key="2">
    <source>
        <dbReference type="EMBL" id="GGJ84050.1"/>
    </source>
</evidence>
<name>A0A917UTJ3_9DEIO</name>
<dbReference type="Pfam" id="PF00583">
    <property type="entry name" value="Acetyltransf_1"/>
    <property type="match status" value="1"/>
</dbReference>
<dbReference type="CDD" id="cd04301">
    <property type="entry name" value="NAT_SF"/>
    <property type="match status" value="1"/>
</dbReference>
<dbReference type="RefSeq" id="WP_188964105.1">
    <property type="nucleotide sequence ID" value="NZ_BMOE01000012.1"/>
</dbReference>
<dbReference type="PROSITE" id="PS51186">
    <property type="entry name" value="GNAT"/>
    <property type="match status" value="1"/>
</dbReference>